<reference evidence="2" key="1">
    <citation type="submission" date="2017-01" db="EMBL/GenBank/DDBJ databases">
        <title>Novel pathways for hydrocarbon cycling and metabolic interdependencies in hydrothermal sediment communities.</title>
        <authorList>
            <person name="Dombrowski N."/>
            <person name="Seitz K."/>
            <person name="Teske A."/>
            <person name="Baker B."/>
        </authorList>
    </citation>
    <scope>NUCLEOTIDE SEQUENCE [LARGE SCALE GENOMIC DNA]</scope>
</reference>
<evidence type="ECO:0000313" key="1">
    <source>
        <dbReference type="EMBL" id="OPX17870.1"/>
    </source>
</evidence>
<name>A0A1V4QET8_UNCW3</name>
<gene>
    <name evidence="1" type="ORF">BXT86_04195</name>
</gene>
<organism evidence="1 2">
    <name type="scientific">candidate division WOR-3 bacterium 4484_100</name>
    <dbReference type="NCBI Taxonomy" id="1936077"/>
    <lineage>
        <taxon>Bacteria</taxon>
        <taxon>Bacteria division WOR-3</taxon>
    </lineage>
</organism>
<accession>A0A1V4QET8</accession>
<dbReference type="EMBL" id="MUKB01000068">
    <property type="protein sequence ID" value="OPX17870.1"/>
    <property type="molecule type" value="Genomic_DNA"/>
</dbReference>
<sequence length="59" mass="7042">MLVLYLLIISMSSTNFMMHKGIWGQTWKLETNSGWTSPPALLTLRKWKNFPFFRNFTLF</sequence>
<evidence type="ECO:0000313" key="2">
    <source>
        <dbReference type="Proteomes" id="UP000191663"/>
    </source>
</evidence>
<protein>
    <submittedName>
        <fullName evidence="1">Uncharacterized protein</fullName>
    </submittedName>
</protein>
<proteinExistence type="predicted"/>
<comment type="caution">
    <text evidence="1">The sequence shown here is derived from an EMBL/GenBank/DDBJ whole genome shotgun (WGS) entry which is preliminary data.</text>
</comment>
<dbReference type="Proteomes" id="UP000191663">
    <property type="component" value="Unassembled WGS sequence"/>
</dbReference>
<dbReference type="AlphaFoldDB" id="A0A1V4QET8"/>